<keyword evidence="2" id="KW-1185">Reference proteome</keyword>
<protein>
    <submittedName>
        <fullName evidence="1">Uncharacterized protein</fullName>
    </submittedName>
</protein>
<dbReference type="Proteomes" id="UP001152300">
    <property type="component" value="Unassembled WGS sequence"/>
</dbReference>
<comment type="caution">
    <text evidence="1">The sequence shown here is derived from an EMBL/GenBank/DDBJ whole genome shotgun (WGS) entry which is preliminary data.</text>
</comment>
<organism evidence="1 2">
    <name type="scientific">Sclerotinia nivalis</name>
    <dbReference type="NCBI Taxonomy" id="352851"/>
    <lineage>
        <taxon>Eukaryota</taxon>
        <taxon>Fungi</taxon>
        <taxon>Dikarya</taxon>
        <taxon>Ascomycota</taxon>
        <taxon>Pezizomycotina</taxon>
        <taxon>Leotiomycetes</taxon>
        <taxon>Helotiales</taxon>
        <taxon>Sclerotiniaceae</taxon>
        <taxon>Sclerotinia</taxon>
    </lineage>
</organism>
<dbReference type="EMBL" id="JAPEIS010000009">
    <property type="protein sequence ID" value="KAJ8063240.1"/>
    <property type="molecule type" value="Genomic_DNA"/>
</dbReference>
<sequence>MSSAQSAGNDSYRHSNASTNCSGTITISKVNEKVTYGFNILSETSPVIFRVTGDLQGTRANLECIQSTLAGAMLLFEYDGCKGVFLTWLWNYVSRKHTPYTFRAEYFVPDLIRSGYKVWMVGGSHPLVIRTSVLEMKWSGTLYIATCRRRHFALFEYLWKDIRDGLAGLINRWTWY</sequence>
<evidence type="ECO:0000313" key="2">
    <source>
        <dbReference type="Proteomes" id="UP001152300"/>
    </source>
</evidence>
<name>A0A9X0DI40_9HELO</name>
<proteinExistence type="predicted"/>
<reference evidence="1" key="1">
    <citation type="submission" date="2022-11" db="EMBL/GenBank/DDBJ databases">
        <title>Genome Resource of Sclerotinia nivalis Strain SnTB1, a Plant Pathogen Isolated from American Ginseng.</title>
        <authorList>
            <person name="Fan S."/>
        </authorList>
    </citation>
    <scope>NUCLEOTIDE SEQUENCE</scope>
    <source>
        <strain evidence="1">SnTB1</strain>
    </source>
</reference>
<gene>
    <name evidence="1" type="ORF">OCU04_008473</name>
</gene>
<accession>A0A9X0DI40</accession>
<dbReference type="OrthoDB" id="3454830at2759"/>
<dbReference type="AlphaFoldDB" id="A0A9X0DI40"/>
<evidence type="ECO:0000313" key="1">
    <source>
        <dbReference type="EMBL" id="KAJ8063240.1"/>
    </source>
</evidence>